<evidence type="ECO:0000256" key="1">
    <source>
        <dbReference type="ARBA" id="ARBA00004651"/>
    </source>
</evidence>
<evidence type="ECO:0000256" key="3">
    <source>
        <dbReference type="ARBA" id="ARBA00022692"/>
    </source>
</evidence>
<evidence type="ECO:0000313" key="10">
    <source>
        <dbReference type="Proteomes" id="UP000607559"/>
    </source>
</evidence>
<feature type="transmembrane region" description="Helical" evidence="6">
    <location>
        <begin position="277"/>
        <end position="299"/>
    </location>
</feature>
<dbReference type="InterPro" id="IPR025857">
    <property type="entry name" value="MacB_PCD"/>
</dbReference>
<sequence length="793" mass="88136">MLKNYFLTTLRSLRNKPTYGLLNIAGLALGIACATLIFLWVEDELNFDHAVAKRDQLFMVRLNMHYGSGITSYEGVPGPMAKAARETISTIRNAARISGRGRIVFSRQDKTIYQEGYFADSNYFDMMLLPFVKGNAAGAFRQLHSLVITEKMAKTFFGQADPIGKTLRMNNEQDYTITGVIRDFPSNYTLDFDWIAPIDNYLEKNKWLEPWVNWGITTFVELGPNTPTETVNRQLTSLIRPKEPVFTKADIVLMRLSDWHLYGNYTNGKPDGGQIKYVRLFSLIASMILLIACINFMNLATARAGQRAREVGVRKTLGALRQSLIGRYLSESLLLSFLSVLLAILLVYLSLPAFNDLVDKELTFQPLHPIHLTGLLAIGIGCGLLSGSYPAFYLSSFNPIAVLKGLKVHTRGRAGIIRKGLVITQFTLSVILIVSTVIIYQQVQHIKDRDLGYDKQNLLYLDVQGKISDRFNAIHDQLVATGLVENTALSFSRPLEMWSGTDNTQFSWAGNDLNNKVVINQEVISPGYLSTMGLQLKEGRDLYPDPNMDSTSVIINQSLATLMGKDGKVGGQLVSTHGNPPLTIVGIVRNFIFNDMYGKATPLLLYCNPSLLRYAHSLDIRLRSGASLPSAIAKIEAIIKANNPGYPVELKFADEQYQRRFDTETRIGRLAGVFAILAISISCLGLFGLAAYTAEQRTKELGIRKVLGASVPHLTSLLSREFLQLVLLSCAIAFPLAWWAMSDWLSTYTYHTAIHWWVFAIAGGCALVIALLTVSTQAVRAAMSNPINSLRSE</sequence>
<feature type="transmembrane region" description="Helical" evidence="6">
    <location>
        <begin position="333"/>
        <end position="354"/>
    </location>
</feature>
<organism evidence="9 10">
    <name type="scientific">Puia dinghuensis</name>
    <dbReference type="NCBI Taxonomy" id="1792502"/>
    <lineage>
        <taxon>Bacteria</taxon>
        <taxon>Pseudomonadati</taxon>
        <taxon>Bacteroidota</taxon>
        <taxon>Chitinophagia</taxon>
        <taxon>Chitinophagales</taxon>
        <taxon>Chitinophagaceae</taxon>
        <taxon>Puia</taxon>
    </lineage>
</organism>
<dbReference type="PANTHER" id="PTHR30572">
    <property type="entry name" value="MEMBRANE COMPONENT OF TRANSPORTER-RELATED"/>
    <property type="match status" value="1"/>
</dbReference>
<comment type="caution">
    <text evidence="9">The sequence shown here is derived from an EMBL/GenBank/DDBJ whole genome shotgun (WGS) entry which is preliminary data.</text>
</comment>
<dbReference type="RefSeq" id="WP_188930907.1">
    <property type="nucleotide sequence ID" value="NZ_BMJC01000002.1"/>
</dbReference>
<dbReference type="EMBL" id="BMJC01000002">
    <property type="protein sequence ID" value="GGA95763.1"/>
    <property type="molecule type" value="Genomic_DNA"/>
</dbReference>
<evidence type="ECO:0000256" key="4">
    <source>
        <dbReference type="ARBA" id="ARBA00022989"/>
    </source>
</evidence>
<reference evidence="9" key="1">
    <citation type="journal article" date="2014" name="Int. J. Syst. Evol. Microbiol.">
        <title>Complete genome sequence of Corynebacterium casei LMG S-19264T (=DSM 44701T), isolated from a smear-ripened cheese.</title>
        <authorList>
            <consortium name="US DOE Joint Genome Institute (JGI-PGF)"/>
            <person name="Walter F."/>
            <person name="Albersmeier A."/>
            <person name="Kalinowski J."/>
            <person name="Ruckert C."/>
        </authorList>
    </citation>
    <scope>NUCLEOTIDE SEQUENCE</scope>
    <source>
        <strain evidence="9">CGMCC 1.15448</strain>
    </source>
</reference>
<feature type="domain" description="MacB-like periplasmic core" evidence="8">
    <location>
        <begin position="21"/>
        <end position="237"/>
    </location>
</feature>
<keyword evidence="4 6" id="KW-1133">Transmembrane helix</keyword>
<evidence type="ECO:0000313" key="9">
    <source>
        <dbReference type="EMBL" id="GGA95763.1"/>
    </source>
</evidence>
<name>A0A8J2UCB1_9BACT</name>
<evidence type="ECO:0000259" key="8">
    <source>
        <dbReference type="Pfam" id="PF12704"/>
    </source>
</evidence>
<feature type="domain" description="ABC3 transporter permease C-terminal" evidence="7">
    <location>
        <begin position="673"/>
        <end position="783"/>
    </location>
</feature>
<feature type="transmembrane region" description="Helical" evidence="6">
    <location>
        <begin position="21"/>
        <end position="41"/>
    </location>
</feature>
<dbReference type="Pfam" id="PF02687">
    <property type="entry name" value="FtsX"/>
    <property type="match status" value="2"/>
</dbReference>
<keyword evidence="2" id="KW-1003">Cell membrane</keyword>
<dbReference type="GO" id="GO:0005886">
    <property type="term" value="C:plasma membrane"/>
    <property type="evidence" value="ECO:0007669"/>
    <property type="project" value="UniProtKB-SubCell"/>
</dbReference>
<feature type="transmembrane region" description="Helical" evidence="6">
    <location>
        <begin position="670"/>
        <end position="694"/>
    </location>
</feature>
<feature type="transmembrane region" description="Helical" evidence="6">
    <location>
        <begin position="753"/>
        <end position="774"/>
    </location>
</feature>
<feature type="transmembrane region" description="Helical" evidence="6">
    <location>
        <begin position="416"/>
        <end position="440"/>
    </location>
</feature>
<feature type="domain" description="MacB-like periplasmic core" evidence="8">
    <location>
        <begin position="428"/>
        <end position="637"/>
    </location>
</feature>
<evidence type="ECO:0000256" key="5">
    <source>
        <dbReference type="ARBA" id="ARBA00023136"/>
    </source>
</evidence>
<comment type="subcellular location">
    <subcellularLocation>
        <location evidence="1">Cell membrane</location>
        <topology evidence="1">Multi-pass membrane protein</topology>
    </subcellularLocation>
</comment>
<evidence type="ECO:0000256" key="2">
    <source>
        <dbReference type="ARBA" id="ARBA00022475"/>
    </source>
</evidence>
<protein>
    <submittedName>
        <fullName evidence="9">ABC transporter permease</fullName>
    </submittedName>
</protein>
<evidence type="ECO:0000256" key="6">
    <source>
        <dbReference type="SAM" id="Phobius"/>
    </source>
</evidence>
<dbReference type="AlphaFoldDB" id="A0A8J2UCB1"/>
<evidence type="ECO:0000259" key="7">
    <source>
        <dbReference type="Pfam" id="PF02687"/>
    </source>
</evidence>
<dbReference type="PROSITE" id="PS51257">
    <property type="entry name" value="PROKAR_LIPOPROTEIN"/>
    <property type="match status" value="1"/>
</dbReference>
<gene>
    <name evidence="9" type="ORF">GCM10011511_18840</name>
</gene>
<feature type="domain" description="ABC3 transporter permease C-terminal" evidence="7">
    <location>
        <begin position="283"/>
        <end position="399"/>
    </location>
</feature>
<feature type="transmembrane region" description="Helical" evidence="6">
    <location>
        <begin position="722"/>
        <end position="741"/>
    </location>
</feature>
<keyword evidence="3 6" id="KW-0812">Transmembrane</keyword>
<dbReference type="InterPro" id="IPR050250">
    <property type="entry name" value="Macrolide_Exporter_MacB"/>
</dbReference>
<dbReference type="PANTHER" id="PTHR30572:SF18">
    <property type="entry name" value="ABC-TYPE MACROLIDE FAMILY EXPORT SYSTEM PERMEASE COMPONENT 2"/>
    <property type="match status" value="1"/>
</dbReference>
<feature type="transmembrane region" description="Helical" evidence="6">
    <location>
        <begin position="374"/>
        <end position="395"/>
    </location>
</feature>
<dbReference type="GO" id="GO:0022857">
    <property type="term" value="F:transmembrane transporter activity"/>
    <property type="evidence" value="ECO:0007669"/>
    <property type="project" value="TreeGrafter"/>
</dbReference>
<reference evidence="9" key="2">
    <citation type="submission" date="2020-09" db="EMBL/GenBank/DDBJ databases">
        <authorList>
            <person name="Sun Q."/>
            <person name="Zhou Y."/>
        </authorList>
    </citation>
    <scope>NUCLEOTIDE SEQUENCE</scope>
    <source>
        <strain evidence="9">CGMCC 1.15448</strain>
    </source>
</reference>
<dbReference type="Proteomes" id="UP000607559">
    <property type="component" value="Unassembled WGS sequence"/>
</dbReference>
<keyword evidence="10" id="KW-1185">Reference proteome</keyword>
<proteinExistence type="predicted"/>
<dbReference type="InterPro" id="IPR003838">
    <property type="entry name" value="ABC3_permease_C"/>
</dbReference>
<dbReference type="Pfam" id="PF12704">
    <property type="entry name" value="MacB_PCD"/>
    <property type="match status" value="2"/>
</dbReference>
<keyword evidence="5 6" id="KW-0472">Membrane</keyword>
<accession>A0A8J2UCB1</accession>